<dbReference type="GO" id="GO:0019134">
    <property type="term" value="F:glucosamine-1-phosphate N-acetyltransferase activity"/>
    <property type="evidence" value="ECO:0007669"/>
    <property type="project" value="UniProtKB-UniRule"/>
</dbReference>
<feature type="binding site" evidence="18">
    <location>
        <begin position="11"/>
        <end position="14"/>
    </location>
    <ligand>
        <name>UDP-N-acetyl-alpha-D-glucosamine</name>
        <dbReference type="ChEBI" id="CHEBI:57705"/>
    </ligand>
</feature>
<feature type="binding site" evidence="18">
    <location>
        <position position="363"/>
    </location>
    <ligand>
        <name>UDP-N-acetyl-alpha-D-glucosamine</name>
        <dbReference type="ChEBI" id="CHEBI:57705"/>
    </ligand>
</feature>
<feature type="binding site" evidence="18">
    <location>
        <begin position="106"/>
        <end position="108"/>
    </location>
    <ligand>
        <name>UDP-N-acetyl-alpha-D-glucosamine</name>
        <dbReference type="ChEBI" id="CHEBI:57705"/>
    </ligand>
</feature>
<dbReference type="SUPFAM" id="SSF53448">
    <property type="entry name" value="Nucleotide-diphospho-sugar transferases"/>
    <property type="match status" value="1"/>
</dbReference>
<feature type="binding site" evidence="18">
    <location>
        <position position="230"/>
    </location>
    <ligand>
        <name>Mg(2+)</name>
        <dbReference type="ChEBI" id="CHEBI:18420"/>
    </ligand>
</feature>
<keyword evidence="9 18" id="KW-0460">Magnesium</keyword>
<feature type="binding site" evidence="18">
    <location>
        <position position="108"/>
    </location>
    <ligand>
        <name>Mg(2+)</name>
        <dbReference type="ChEBI" id="CHEBI:18420"/>
    </ligand>
</feature>
<keyword evidence="7 18" id="KW-0479">Metal-binding</keyword>
<feature type="binding site" evidence="18">
    <location>
        <position position="337"/>
    </location>
    <ligand>
        <name>UDP-N-acetyl-alpha-D-glucosamine</name>
        <dbReference type="ChEBI" id="CHEBI:57705"/>
    </ligand>
</feature>
<dbReference type="CDD" id="cd02540">
    <property type="entry name" value="GT2_GlmU_N_bac"/>
    <property type="match status" value="1"/>
</dbReference>
<keyword evidence="11 18" id="KW-0573">Peptidoglycan synthesis</keyword>
<feature type="binding site" evidence="18">
    <location>
        <position position="352"/>
    </location>
    <ligand>
        <name>UDP-N-acetyl-alpha-D-glucosamine</name>
        <dbReference type="ChEBI" id="CHEBI:57705"/>
    </ligand>
</feature>
<accession>A0AAE4AT33</accession>
<comment type="pathway">
    <text evidence="18">Nucleotide-sugar biosynthesis; UDP-N-acetyl-alpha-D-glucosamine biosynthesis; UDP-N-acetyl-alpha-D-glucosamine from N-acetyl-alpha-D-glucosamine 1-phosphate: step 1/1.</text>
</comment>
<feature type="binding site" evidence="18">
    <location>
        <begin position="372"/>
        <end position="373"/>
    </location>
    <ligand>
        <name>acetyl-CoA</name>
        <dbReference type="ChEBI" id="CHEBI:57288"/>
    </ligand>
</feature>
<evidence type="ECO:0000256" key="7">
    <source>
        <dbReference type="ARBA" id="ARBA00022723"/>
    </source>
</evidence>
<evidence type="ECO:0000256" key="4">
    <source>
        <dbReference type="ARBA" id="ARBA00022490"/>
    </source>
</evidence>
<evidence type="ECO:0000256" key="15">
    <source>
        <dbReference type="ARBA" id="ARBA00048247"/>
    </source>
</evidence>
<protein>
    <recommendedName>
        <fullName evidence="18">Bifunctional protein GlmU</fullName>
    </recommendedName>
    <domain>
        <recommendedName>
            <fullName evidence="18">UDP-N-acetylglucosamine pyrophosphorylase</fullName>
            <ecNumber evidence="18">2.7.7.23</ecNumber>
        </recommendedName>
        <alternativeName>
            <fullName evidence="18">N-acetylglucosamine-1-phosphate uridyltransferase</fullName>
        </alternativeName>
    </domain>
    <domain>
        <recommendedName>
            <fullName evidence="18">Glucosamine-1-phosphate N-acetyltransferase</fullName>
            <ecNumber evidence="18">2.3.1.157</ecNumber>
        </recommendedName>
    </domain>
</protein>
<evidence type="ECO:0000313" key="20">
    <source>
        <dbReference type="EMBL" id="MDQ0315660.1"/>
    </source>
</evidence>
<feature type="binding site" evidence="18">
    <location>
        <position position="409"/>
    </location>
    <ligand>
        <name>acetyl-CoA</name>
        <dbReference type="ChEBI" id="CHEBI:57288"/>
    </ligand>
</feature>
<keyword evidence="14 18" id="KW-0961">Cell wall biogenesis/degradation</keyword>
<proteinExistence type="inferred from homology"/>
<dbReference type="InterPro" id="IPR038009">
    <property type="entry name" value="GlmU_C_LbH"/>
</dbReference>
<evidence type="ECO:0000256" key="12">
    <source>
        <dbReference type="ARBA" id="ARBA00023268"/>
    </source>
</evidence>
<feature type="region of interest" description="Linker" evidence="18">
    <location>
        <begin position="233"/>
        <end position="253"/>
    </location>
</feature>
<evidence type="ECO:0000256" key="1">
    <source>
        <dbReference type="ARBA" id="ARBA00004496"/>
    </source>
</evidence>
<evidence type="ECO:0000256" key="14">
    <source>
        <dbReference type="ARBA" id="ARBA00023316"/>
    </source>
</evidence>
<keyword evidence="5 18" id="KW-0808">Transferase</keyword>
<dbReference type="HAMAP" id="MF_01631">
    <property type="entry name" value="GlmU"/>
    <property type="match status" value="1"/>
</dbReference>
<feature type="binding site" evidence="18">
    <location>
        <position position="78"/>
    </location>
    <ligand>
        <name>UDP-N-acetyl-alpha-D-glucosamine</name>
        <dbReference type="ChEBI" id="CHEBI:57705"/>
    </ligand>
</feature>
<dbReference type="GO" id="GO:0000287">
    <property type="term" value="F:magnesium ion binding"/>
    <property type="evidence" value="ECO:0007669"/>
    <property type="project" value="UniProtKB-UniRule"/>
</dbReference>
<dbReference type="Gene3D" id="2.160.10.10">
    <property type="entry name" value="Hexapeptide repeat proteins"/>
    <property type="match status" value="1"/>
</dbReference>
<evidence type="ECO:0000256" key="11">
    <source>
        <dbReference type="ARBA" id="ARBA00022984"/>
    </source>
</evidence>
<feature type="binding site" evidence="18">
    <location>
        <position position="158"/>
    </location>
    <ligand>
        <name>UDP-N-acetyl-alpha-D-glucosamine</name>
        <dbReference type="ChEBI" id="CHEBI:57705"/>
    </ligand>
</feature>
<comment type="pathway">
    <text evidence="18">Nucleotide-sugar biosynthesis; UDP-N-acetyl-alpha-D-glucosamine biosynthesis; N-acetyl-alpha-D-glucosamine 1-phosphate from alpha-D-glucosamine 6-phosphate (route II): step 2/2.</text>
</comment>
<feature type="binding site" evidence="18">
    <location>
        <position position="426"/>
    </location>
    <ligand>
        <name>acetyl-CoA</name>
        <dbReference type="ChEBI" id="CHEBI:57288"/>
    </ligand>
</feature>
<dbReference type="InterPro" id="IPR018357">
    <property type="entry name" value="Hexapep_transf_CS"/>
</dbReference>
<comment type="pathway">
    <text evidence="18">Bacterial outer membrane biogenesis; LPS lipid A biosynthesis.</text>
</comment>
<dbReference type="Pfam" id="PF00132">
    <property type="entry name" value="Hexapep"/>
    <property type="match status" value="2"/>
</dbReference>
<dbReference type="Pfam" id="PF12804">
    <property type="entry name" value="NTP_transf_3"/>
    <property type="match status" value="1"/>
</dbReference>
<keyword evidence="13 18" id="KW-0012">Acyltransferase</keyword>
<feature type="binding site" evidence="18">
    <location>
        <position position="391"/>
    </location>
    <ligand>
        <name>acetyl-CoA</name>
        <dbReference type="ChEBI" id="CHEBI:57288"/>
    </ligand>
</feature>
<dbReference type="GO" id="GO:0003977">
    <property type="term" value="F:UDP-N-acetylglucosamine diphosphorylase activity"/>
    <property type="evidence" value="ECO:0007669"/>
    <property type="project" value="UniProtKB-UniRule"/>
</dbReference>
<dbReference type="PANTHER" id="PTHR43584:SF3">
    <property type="entry name" value="BIFUNCTIONAL PROTEIN GLMU"/>
    <property type="match status" value="1"/>
</dbReference>
<dbReference type="InterPro" id="IPR029044">
    <property type="entry name" value="Nucleotide-diphossugar_trans"/>
</dbReference>
<feature type="region of interest" description="Pyrophosphorylase" evidence="18">
    <location>
        <begin position="1"/>
        <end position="232"/>
    </location>
</feature>
<comment type="function">
    <text evidence="17 18">Catalyzes the last two sequential reactions in the de novo biosynthetic pathway for UDP-N-acetylglucosamine (UDP-GlcNAc). The C-terminal domain catalyzes the transfer of acetyl group from acetyl coenzyme A to glucosamine-1-phosphate (GlcN-1-P) to produce N-acetylglucosamine-1-phosphate (GlcNAc-1-P), which is converted into UDP-GlcNAc by the transfer of uridine 5-monophosphate (from uridine 5-triphosphate), a reaction catalyzed by the N-terminal domain.</text>
</comment>
<feature type="binding site" evidence="18">
    <location>
        <position position="144"/>
    </location>
    <ligand>
        <name>UDP-N-acetyl-alpha-D-glucosamine</name>
        <dbReference type="ChEBI" id="CHEBI:57705"/>
    </ligand>
</feature>
<dbReference type="EC" id="2.3.1.157" evidence="18"/>
<dbReference type="GO" id="GO:0006048">
    <property type="term" value="P:UDP-N-acetylglucosamine biosynthetic process"/>
    <property type="evidence" value="ECO:0007669"/>
    <property type="project" value="InterPro"/>
</dbReference>
<feature type="binding site" evidence="18">
    <location>
        <begin position="83"/>
        <end position="84"/>
    </location>
    <ligand>
        <name>UDP-N-acetyl-alpha-D-glucosamine</name>
        <dbReference type="ChEBI" id="CHEBI:57705"/>
    </ligand>
</feature>
<comment type="cofactor">
    <cofactor evidence="18">
        <name>Mg(2+)</name>
        <dbReference type="ChEBI" id="CHEBI:18420"/>
    </cofactor>
    <text evidence="18">Binds 1 Mg(2+) ion per subunit.</text>
</comment>
<evidence type="ECO:0000256" key="3">
    <source>
        <dbReference type="ARBA" id="ARBA00007947"/>
    </source>
</evidence>
<comment type="similarity">
    <text evidence="2 18">In the C-terminal section; belongs to the transferase hexapeptide repeat family.</text>
</comment>
<dbReference type="GO" id="GO:0009252">
    <property type="term" value="P:peptidoglycan biosynthetic process"/>
    <property type="evidence" value="ECO:0007669"/>
    <property type="project" value="UniProtKB-UniRule"/>
</dbReference>
<evidence type="ECO:0000259" key="19">
    <source>
        <dbReference type="Pfam" id="PF12804"/>
    </source>
</evidence>
<feature type="binding site" evidence="18">
    <location>
        <position position="319"/>
    </location>
    <ligand>
        <name>UDP-N-acetyl-alpha-D-glucosamine</name>
        <dbReference type="ChEBI" id="CHEBI:57705"/>
    </ligand>
</feature>
<comment type="caution">
    <text evidence="20">The sequence shown here is derived from an EMBL/GenBank/DDBJ whole genome shotgun (WGS) entry which is preliminary data.</text>
</comment>
<dbReference type="GO" id="GO:0071555">
    <property type="term" value="P:cell wall organization"/>
    <property type="evidence" value="ECO:0007669"/>
    <property type="project" value="UniProtKB-KW"/>
</dbReference>
<dbReference type="GO" id="GO:0009245">
    <property type="term" value="P:lipid A biosynthetic process"/>
    <property type="evidence" value="ECO:0007669"/>
    <property type="project" value="UniProtKB-UniRule"/>
</dbReference>
<evidence type="ECO:0000256" key="16">
    <source>
        <dbReference type="ARBA" id="ARBA00048493"/>
    </source>
</evidence>
<reference evidence="20" key="1">
    <citation type="submission" date="2023-07" db="EMBL/GenBank/DDBJ databases">
        <title>Genomic Encyclopedia of Type Strains, Phase IV (KMG-IV): sequencing the most valuable type-strain genomes for metagenomic binning, comparative biology and taxonomic classification.</title>
        <authorList>
            <person name="Goeker M."/>
        </authorList>
    </citation>
    <scope>NUCLEOTIDE SEQUENCE</scope>
    <source>
        <strain evidence="20">DSM 21202</strain>
    </source>
</reference>
<dbReference type="Gene3D" id="3.90.550.10">
    <property type="entry name" value="Spore Coat Polysaccharide Biosynthesis Protein SpsA, Chain A"/>
    <property type="match status" value="1"/>
</dbReference>
<keyword evidence="4 18" id="KW-0963">Cytoplasm</keyword>
<dbReference type="GO" id="GO:0000902">
    <property type="term" value="P:cell morphogenesis"/>
    <property type="evidence" value="ECO:0007669"/>
    <property type="project" value="UniProtKB-UniRule"/>
</dbReference>
<dbReference type="InterPro" id="IPR025877">
    <property type="entry name" value="MobA-like_NTP_Trfase"/>
</dbReference>
<dbReference type="GO" id="GO:0016020">
    <property type="term" value="C:membrane"/>
    <property type="evidence" value="ECO:0007669"/>
    <property type="project" value="GOC"/>
</dbReference>
<feature type="binding site" evidence="18">
    <location>
        <position position="25"/>
    </location>
    <ligand>
        <name>UDP-N-acetyl-alpha-D-glucosamine</name>
        <dbReference type="ChEBI" id="CHEBI:57705"/>
    </ligand>
</feature>
<feature type="binding site" evidence="18">
    <location>
        <position position="366"/>
    </location>
    <ligand>
        <name>acetyl-CoA</name>
        <dbReference type="ChEBI" id="CHEBI:57288"/>
    </ligand>
</feature>
<keyword evidence="21" id="KW-1185">Reference proteome</keyword>
<feature type="binding site" evidence="18">
    <location>
        <position position="173"/>
    </location>
    <ligand>
        <name>UDP-N-acetyl-alpha-D-glucosamine</name>
        <dbReference type="ChEBI" id="CHEBI:57705"/>
    </ligand>
</feature>
<dbReference type="GO" id="GO:0008360">
    <property type="term" value="P:regulation of cell shape"/>
    <property type="evidence" value="ECO:0007669"/>
    <property type="project" value="UniProtKB-KW"/>
</dbReference>
<comment type="catalytic activity">
    <reaction evidence="16 18">
        <text>N-acetyl-alpha-D-glucosamine 1-phosphate + UTP + H(+) = UDP-N-acetyl-alpha-D-glucosamine + diphosphate</text>
        <dbReference type="Rhea" id="RHEA:13509"/>
        <dbReference type="ChEBI" id="CHEBI:15378"/>
        <dbReference type="ChEBI" id="CHEBI:33019"/>
        <dbReference type="ChEBI" id="CHEBI:46398"/>
        <dbReference type="ChEBI" id="CHEBI:57705"/>
        <dbReference type="ChEBI" id="CHEBI:57776"/>
        <dbReference type="EC" id="2.7.7.23"/>
    </reaction>
</comment>
<comment type="catalytic activity">
    <reaction evidence="15 18">
        <text>alpha-D-glucosamine 1-phosphate + acetyl-CoA = N-acetyl-alpha-D-glucosamine 1-phosphate + CoA + H(+)</text>
        <dbReference type="Rhea" id="RHEA:13725"/>
        <dbReference type="ChEBI" id="CHEBI:15378"/>
        <dbReference type="ChEBI" id="CHEBI:57287"/>
        <dbReference type="ChEBI" id="CHEBI:57288"/>
        <dbReference type="ChEBI" id="CHEBI:57776"/>
        <dbReference type="ChEBI" id="CHEBI:58516"/>
        <dbReference type="EC" id="2.3.1.157"/>
    </reaction>
</comment>
<gene>
    <name evidence="18" type="primary">glmU</name>
    <name evidence="20" type="ORF">J2S73_002117</name>
</gene>
<dbReference type="EMBL" id="JAUSUL010000002">
    <property type="protein sequence ID" value="MDQ0315660.1"/>
    <property type="molecule type" value="Genomic_DNA"/>
</dbReference>
<evidence type="ECO:0000256" key="13">
    <source>
        <dbReference type="ARBA" id="ARBA00023315"/>
    </source>
</evidence>
<evidence type="ECO:0000256" key="10">
    <source>
        <dbReference type="ARBA" id="ARBA00022960"/>
    </source>
</evidence>
<comment type="subunit">
    <text evidence="18">Homotrimer.</text>
</comment>
<evidence type="ECO:0000256" key="18">
    <source>
        <dbReference type="HAMAP-Rule" id="MF_01631"/>
    </source>
</evidence>
<feature type="binding site" evidence="18">
    <location>
        <position position="230"/>
    </location>
    <ligand>
        <name>UDP-N-acetyl-alpha-D-glucosamine</name>
        <dbReference type="ChEBI" id="CHEBI:57705"/>
    </ligand>
</feature>
<evidence type="ECO:0000256" key="17">
    <source>
        <dbReference type="ARBA" id="ARBA00049628"/>
    </source>
</evidence>
<dbReference type="NCBIfam" id="NF010933">
    <property type="entry name" value="PRK14353.1"/>
    <property type="match status" value="1"/>
</dbReference>
<organism evidence="20 21">
    <name type="scientific">Amorphus orientalis</name>
    <dbReference type="NCBI Taxonomy" id="649198"/>
    <lineage>
        <taxon>Bacteria</taxon>
        <taxon>Pseudomonadati</taxon>
        <taxon>Pseudomonadota</taxon>
        <taxon>Alphaproteobacteria</taxon>
        <taxon>Hyphomicrobiales</taxon>
        <taxon>Amorphaceae</taxon>
        <taxon>Amorphus</taxon>
    </lineage>
</organism>
<comment type="similarity">
    <text evidence="3 18">In the N-terminal section; belongs to the N-acetylglucosamine-1-phosphate uridyltransferase family.</text>
</comment>
<dbReference type="Proteomes" id="UP001229244">
    <property type="component" value="Unassembled WGS sequence"/>
</dbReference>
<feature type="active site" description="Proton acceptor" evidence="18">
    <location>
        <position position="349"/>
    </location>
</feature>
<dbReference type="EC" id="2.7.7.23" evidence="18"/>
<dbReference type="NCBIfam" id="TIGR01173">
    <property type="entry name" value="glmU"/>
    <property type="match status" value="1"/>
</dbReference>
<evidence type="ECO:0000256" key="6">
    <source>
        <dbReference type="ARBA" id="ARBA00022695"/>
    </source>
</evidence>
<evidence type="ECO:0000256" key="2">
    <source>
        <dbReference type="ARBA" id="ARBA00007707"/>
    </source>
</evidence>
<evidence type="ECO:0000313" key="21">
    <source>
        <dbReference type="Proteomes" id="UP001229244"/>
    </source>
</evidence>
<feature type="region of interest" description="N-acetyltransferase" evidence="18">
    <location>
        <begin position="254"/>
        <end position="445"/>
    </location>
</feature>
<dbReference type="InterPro" id="IPR005882">
    <property type="entry name" value="Bifunctional_GlmU"/>
</dbReference>
<evidence type="ECO:0000256" key="8">
    <source>
        <dbReference type="ARBA" id="ARBA00022737"/>
    </source>
</evidence>
<name>A0AAE4AT33_9HYPH</name>
<feature type="domain" description="MobA-like NTP transferase" evidence="19">
    <location>
        <begin position="8"/>
        <end position="148"/>
    </location>
</feature>
<keyword evidence="6 18" id="KW-0548">Nucleotidyltransferase</keyword>
<dbReference type="InterPro" id="IPR050065">
    <property type="entry name" value="GlmU-like"/>
</dbReference>
<keyword evidence="10 18" id="KW-0133">Cell shape</keyword>
<comment type="subcellular location">
    <subcellularLocation>
        <location evidence="1 18">Cytoplasm</location>
    </subcellularLocation>
</comment>
<dbReference type="InterPro" id="IPR001451">
    <property type="entry name" value="Hexapep"/>
</dbReference>
<dbReference type="RefSeq" id="WP_306885483.1">
    <property type="nucleotide sequence ID" value="NZ_JAUSUL010000002.1"/>
</dbReference>
<sequence length="445" mass="46616">MTERSCLAIVLAAGEGTRMRSATPKVLHPIANRPMIAHVLETARQSGVGRRAVVVGHGAERVREAVSQIDAAVELCEQTERRGTAHAVLAAASAVTPDLHDIVILYGDVPLVRPETVGRLRAALADGADLVVLGFEAADPTGYGRLILEQDRLVAIREEKDATAAERAIRLCNSGMMAVRADRLLPLLSRIGNDNAKGEFYLTDAIEIAHAEGLSVVVETADETEVTGVNDRVQLAAAEAVFQQHMRTALMALGVSMQVPESVVLSADTQIGQDSVIEPYVVFGPGVSVGEGAHVRAFSHLEGTQVDSGAVVGPYARIRPGSRIGPGARVGNFVELKNATLGEGAKVNHLTYVGDAGIGSRANIGAGTITCNYDGMRKHRTEIGEGAFIGSNSALVAPVSIGDQAYVGTGSVITEDVPAGSLAIARERQVTKPDRSPLAAKKPTG</sequence>
<evidence type="ECO:0000256" key="9">
    <source>
        <dbReference type="ARBA" id="ARBA00022842"/>
    </source>
</evidence>
<dbReference type="PROSITE" id="PS00101">
    <property type="entry name" value="HEXAPEP_TRANSFERASES"/>
    <property type="match status" value="1"/>
</dbReference>
<dbReference type="CDD" id="cd03353">
    <property type="entry name" value="LbH_GlmU_C"/>
    <property type="match status" value="1"/>
</dbReference>
<dbReference type="InterPro" id="IPR011004">
    <property type="entry name" value="Trimer_LpxA-like_sf"/>
</dbReference>
<dbReference type="GO" id="GO:0005737">
    <property type="term" value="C:cytoplasm"/>
    <property type="evidence" value="ECO:0007669"/>
    <property type="project" value="UniProtKB-SubCell"/>
</dbReference>
<keyword evidence="12 18" id="KW-0511">Multifunctional enzyme</keyword>
<dbReference type="PANTHER" id="PTHR43584">
    <property type="entry name" value="NUCLEOTIDYL TRANSFERASE"/>
    <property type="match status" value="1"/>
</dbReference>
<dbReference type="AlphaFoldDB" id="A0AAE4AT33"/>
<evidence type="ECO:0000256" key="5">
    <source>
        <dbReference type="ARBA" id="ARBA00022679"/>
    </source>
</evidence>
<dbReference type="SUPFAM" id="SSF51161">
    <property type="entry name" value="Trimeric LpxA-like enzymes"/>
    <property type="match status" value="1"/>
</dbReference>
<keyword evidence="8 18" id="KW-0677">Repeat</keyword>